<reference evidence="8 9" key="1">
    <citation type="journal article" date="2023" name="Hortic Res">
        <title>Pangenome of water caltrop reveals structural variations and asymmetric subgenome divergence after allopolyploidization.</title>
        <authorList>
            <person name="Zhang X."/>
            <person name="Chen Y."/>
            <person name="Wang L."/>
            <person name="Yuan Y."/>
            <person name="Fang M."/>
            <person name="Shi L."/>
            <person name="Lu R."/>
            <person name="Comes H.P."/>
            <person name="Ma Y."/>
            <person name="Chen Y."/>
            <person name="Huang G."/>
            <person name="Zhou Y."/>
            <person name="Zheng Z."/>
            <person name="Qiu Y."/>
        </authorList>
    </citation>
    <scope>NUCLEOTIDE SEQUENCE [LARGE SCALE GENOMIC DNA]</scope>
    <source>
        <tissue evidence="8">Roots</tissue>
    </source>
</reference>
<protein>
    <recommendedName>
        <fullName evidence="10">Origin recognition complex subunit 6</fullName>
    </recommendedName>
</protein>
<evidence type="ECO:0000313" key="9">
    <source>
        <dbReference type="Proteomes" id="UP001345219"/>
    </source>
</evidence>
<keyword evidence="4" id="KW-0238">DNA-binding</keyword>
<dbReference type="GO" id="GO:0005664">
    <property type="term" value="C:nuclear origin of replication recognition complex"/>
    <property type="evidence" value="ECO:0007669"/>
    <property type="project" value="InterPro"/>
</dbReference>
<keyword evidence="3" id="KW-0235">DNA replication</keyword>
<evidence type="ECO:0000259" key="6">
    <source>
        <dbReference type="Pfam" id="PF05460"/>
    </source>
</evidence>
<evidence type="ECO:0000259" key="7">
    <source>
        <dbReference type="Pfam" id="PF21913"/>
    </source>
</evidence>
<feature type="domain" description="ORC6 second cyclin-like" evidence="7">
    <location>
        <begin position="93"/>
        <end position="182"/>
    </location>
</feature>
<comment type="similarity">
    <text evidence="2">Belongs to the ORC6 family.</text>
</comment>
<dbReference type="Gene3D" id="1.10.472.10">
    <property type="entry name" value="Cyclin-like"/>
    <property type="match status" value="1"/>
</dbReference>
<dbReference type="Proteomes" id="UP001345219">
    <property type="component" value="Chromosome 11"/>
</dbReference>
<dbReference type="Pfam" id="PF21913">
    <property type="entry name" value="ORC6_2nd"/>
    <property type="match status" value="1"/>
</dbReference>
<dbReference type="GO" id="GO:0006270">
    <property type="term" value="P:DNA replication initiation"/>
    <property type="evidence" value="ECO:0007669"/>
    <property type="project" value="TreeGrafter"/>
</dbReference>
<accession>A0AAN7KC77</accession>
<name>A0AAN7KC77_9MYRT</name>
<dbReference type="AlphaFoldDB" id="A0AAN7KC77"/>
<dbReference type="Pfam" id="PF05460">
    <property type="entry name" value="ORC6"/>
    <property type="match status" value="1"/>
</dbReference>
<keyword evidence="9" id="KW-1185">Reference proteome</keyword>
<proteinExistence type="inferred from homology"/>
<evidence type="ECO:0008006" key="10">
    <source>
        <dbReference type="Google" id="ProtNLM"/>
    </source>
</evidence>
<evidence type="ECO:0000256" key="5">
    <source>
        <dbReference type="ARBA" id="ARBA00023242"/>
    </source>
</evidence>
<keyword evidence="5" id="KW-0539">Nucleus</keyword>
<dbReference type="InterPro" id="IPR020529">
    <property type="entry name" value="ORC6_met/pln"/>
</dbReference>
<comment type="subcellular location">
    <subcellularLocation>
        <location evidence="1">Nucleus</location>
    </subcellularLocation>
</comment>
<gene>
    <name evidence="8" type="ORF">SAY87_013877</name>
</gene>
<evidence type="ECO:0000256" key="1">
    <source>
        <dbReference type="ARBA" id="ARBA00004123"/>
    </source>
</evidence>
<dbReference type="EMBL" id="JAXIOK010000008">
    <property type="protein sequence ID" value="KAK4764439.1"/>
    <property type="molecule type" value="Genomic_DNA"/>
</dbReference>
<sequence length="288" mass="32728">MDLTVIGKRLGISDKQLIRKAAEIRRLCDLRFFSSAIGMGEVCKAIICLEIAANRSEIMFDRPNAVKLSGVSEKAYNRCFNCMQNIIGVENTLDVRELGIQFGCIRLIPFVKKGLSTYKERFVASLPASRRATADITRPVFTAVAFYLSAKKHKLKIDKLKFIEVCGTSEREFTCVSNSMMDLSFDVFGIEKEKKDHREIKGNKDLLDKPEKRSLDEGAYISHDEPESLCYKKLKRMETNICEQWKSSVLQSNKNRGKVSCKRAKKTKIDFLKKALETQEMEAATQGQ</sequence>
<evidence type="ECO:0000256" key="2">
    <source>
        <dbReference type="ARBA" id="ARBA00010840"/>
    </source>
</evidence>
<comment type="caution">
    <text evidence="8">The sequence shown here is derived from an EMBL/GenBank/DDBJ whole genome shotgun (WGS) entry which is preliminary data.</text>
</comment>
<evidence type="ECO:0000256" key="4">
    <source>
        <dbReference type="ARBA" id="ARBA00023125"/>
    </source>
</evidence>
<dbReference type="InterPro" id="IPR008721">
    <property type="entry name" value="ORC6_cyclin_first"/>
</dbReference>
<feature type="domain" description="ORC6 first cyclin-like" evidence="6">
    <location>
        <begin position="8"/>
        <end position="90"/>
    </location>
</feature>
<organism evidence="8 9">
    <name type="scientific">Trapa incisa</name>
    <dbReference type="NCBI Taxonomy" id="236973"/>
    <lineage>
        <taxon>Eukaryota</taxon>
        <taxon>Viridiplantae</taxon>
        <taxon>Streptophyta</taxon>
        <taxon>Embryophyta</taxon>
        <taxon>Tracheophyta</taxon>
        <taxon>Spermatophyta</taxon>
        <taxon>Magnoliopsida</taxon>
        <taxon>eudicotyledons</taxon>
        <taxon>Gunneridae</taxon>
        <taxon>Pentapetalae</taxon>
        <taxon>rosids</taxon>
        <taxon>malvids</taxon>
        <taxon>Myrtales</taxon>
        <taxon>Lythraceae</taxon>
        <taxon>Trapa</taxon>
    </lineage>
</organism>
<dbReference type="PANTHER" id="PTHR13394">
    <property type="entry name" value="ORIGIN RECOGNITION COMPLEX SUBUNIT 6"/>
    <property type="match status" value="1"/>
</dbReference>
<dbReference type="GO" id="GO:0003677">
    <property type="term" value="F:DNA binding"/>
    <property type="evidence" value="ECO:0007669"/>
    <property type="project" value="UniProtKB-KW"/>
</dbReference>
<evidence type="ECO:0000313" key="8">
    <source>
        <dbReference type="EMBL" id="KAK4764439.1"/>
    </source>
</evidence>
<dbReference type="CDD" id="cd11583">
    <property type="entry name" value="Orc6_mid"/>
    <property type="match status" value="1"/>
</dbReference>
<dbReference type="PANTHER" id="PTHR13394:SF0">
    <property type="entry name" value="ORIGIN RECOGNITION COMPLEX SUBUNIT 6"/>
    <property type="match status" value="1"/>
</dbReference>
<evidence type="ECO:0000256" key="3">
    <source>
        <dbReference type="ARBA" id="ARBA00022705"/>
    </source>
</evidence>
<dbReference type="InterPro" id="IPR054113">
    <property type="entry name" value="ORC6_cyclin-like_2nd"/>
</dbReference>